<gene>
    <name evidence="2" type="ORF">SAMEA3545359_02284</name>
</gene>
<evidence type="ECO:0000313" key="2">
    <source>
        <dbReference type="EMBL" id="SCJ82475.1"/>
    </source>
</evidence>
<keyword evidence="1" id="KW-0472">Membrane</keyword>
<dbReference type="AlphaFoldDB" id="A0A1C6JL88"/>
<sequence length="65" mass="7114">MKEHSGRILLSVAALLFSVLSAALGFGLLGSMTGSRWFEILCGFCFIAAPLLVIQLVLELFKKER</sequence>
<accession>A0A1C6JL88</accession>
<reference evidence="2" key="1">
    <citation type="submission" date="2015-09" db="EMBL/GenBank/DDBJ databases">
        <authorList>
            <consortium name="Pathogen Informatics"/>
        </authorList>
    </citation>
    <scope>NUCLEOTIDE SEQUENCE</scope>
    <source>
        <strain evidence="2">2789STDY5834896</strain>
    </source>
</reference>
<keyword evidence="1" id="KW-0812">Transmembrane</keyword>
<name>A0A1C6JL88_9FIRM</name>
<proteinExistence type="predicted"/>
<feature type="transmembrane region" description="Helical" evidence="1">
    <location>
        <begin position="35"/>
        <end position="58"/>
    </location>
</feature>
<organism evidence="2">
    <name type="scientific">uncultured Anaerotruncus sp</name>
    <dbReference type="NCBI Taxonomy" id="905011"/>
    <lineage>
        <taxon>Bacteria</taxon>
        <taxon>Bacillati</taxon>
        <taxon>Bacillota</taxon>
        <taxon>Clostridia</taxon>
        <taxon>Eubacteriales</taxon>
        <taxon>Oscillospiraceae</taxon>
        <taxon>Anaerotruncus</taxon>
        <taxon>environmental samples</taxon>
    </lineage>
</organism>
<evidence type="ECO:0000256" key="1">
    <source>
        <dbReference type="SAM" id="Phobius"/>
    </source>
</evidence>
<keyword evidence="1" id="KW-1133">Transmembrane helix</keyword>
<protein>
    <submittedName>
        <fullName evidence="2">Uncharacterized protein</fullName>
    </submittedName>
</protein>
<dbReference type="EMBL" id="FMHG01000001">
    <property type="protein sequence ID" value="SCJ82475.1"/>
    <property type="molecule type" value="Genomic_DNA"/>
</dbReference>